<dbReference type="AlphaFoldDB" id="F9S761"/>
<reference evidence="1 2" key="1">
    <citation type="journal article" date="2012" name="Int. J. Syst. Evol. Microbiol.">
        <title>Vibrio caribbeanicus sp. nov., isolated from the marine sponge Scleritoderma cyanea.</title>
        <authorList>
            <person name="Hoffmann M."/>
            <person name="Monday S.R."/>
            <person name="Allard M.W."/>
            <person name="Strain E.A."/>
            <person name="Whittaker P."/>
            <person name="Naum M."/>
            <person name="McCarthy P.J."/>
            <person name="Lopez J.V."/>
            <person name="Fischer M."/>
            <person name="Brown E.W."/>
        </authorList>
    </citation>
    <scope>NUCLEOTIDE SEQUENCE [LARGE SCALE GENOMIC DNA]</scope>
    <source>
        <strain evidence="1 2">ATCC 700023</strain>
    </source>
</reference>
<keyword evidence="2" id="KW-1185">Reference proteome</keyword>
<evidence type="ECO:0000313" key="1">
    <source>
        <dbReference type="EMBL" id="EGU31948.1"/>
    </source>
</evidence>
<accession>F9S761</accession>
<evidence type="ECO:0000313" key="2">
    <source>
        <dbReference type="Proteomes" id="UP000004605"/>
    </source>
</evidence>
<gene>
    <name evidence="1" type="ORF">VII00023_07829</name>
</gene>
<dbReference type="OrthoDB" id="5905407at2"/>
<name>F9S761_9VIBR</name>
<comment type="caution">
    <text evidence="1">The sequence shown here is derived from an EMBL/GenBank/DDBJ whole genome shotgun (WGS) entry which is preliminary data.</text>
</comment>
<sequence length="211" mass="23745">MRHFCQFVQTLGFADGQINVCDSLSESFFIYSHPDYALGSDAKRRVFDYVSQQPLFLQDYGQLDQADFVLGFSFGDSDTINHDLAQLAKIVHQNKPQLALYLQQEIALHASCLPNVPIANTAYQTTLDVAKQAHQQQGGHKVVVLAQAWHAKRCIETCNALGLEVVALRVAHGFPANDPQPWVRNPINWVIKESHRHLATGYEISQRYQLA</sequence>
<dbReference type="RefSeq" id="WP_006714321.1">
    <property type="nucleotide sequence ID" value="NZ_AFWF01000284.1"/>
</dbReference>
<proteinExistence type="predicted"/>
<evidence type="ECO:0008006" key="3">
    <source>
        <dbReference type="Google" id="ProtNLM"/>
    </source>
</evidence>
<dbReference type="Proteomes" id="UP000004605">
    <property type="component" value="Unassembled WGS sequence"/>
</dbReference>
<organism evidence="1 2">
    <name type="scientific">Vibrio ichthyoenteri ATCC 700023</name>
    <dbReference type="NCBI Taxonomy" id="870968"/>
    <lineage>
        <taxon>Bacteria</taxon>
        <taxon>Pseudomonadati</taxon>
        <taxon>Pseudomonadota</taxon>
        <taxon>Gammaproteobacteria</taxon>
        <taxon>Vibrionales</taxon>
        <taxon>Vibrionaceae</taxon>
        <taxon>Vibrio</taxon>
    </lineage>
</organism>
<dbReference type="EMBL" id="AFWF01000284">
    <property type="protein sequence ID" value="EGU31948.1"/>
    <property type="molecule type" value="Genomic_DNA"/>
</dbReference>
<protein>
    <recommendedName>
        <fullName evidence="3">DUF218 domain-containing protein</fullName>
    </recommendedName>
</protein>